<keyword evidence="4" id="KW-1185">Reference proteome</keyword>
<gene>
    <name evidence="3" type="ORF">CSB93_1530</name>
</gene>
<dbReference type="Pfam" id="PF13087">
    <property type="entry name" value="AAA_12"/>
    <property type="match status" value="1"/>
</dbReference>
<evidence type="ECO:0000259" key="1">
    <source>
        <dbReference type="Pfam" id="PF13086"/>
    </source>
</evidence>
<dbReference type="InterPro" id="IPR041679">
    <property type="entry name" value="DNA2/NAM7-like_C"/>
</dbReference>
<dbReference type="EMBL" id="CP027169">
    <property type="protein sequence ID" value="AVK05040.1"/>
    <property type="molecule type" value="Genomic_DNA"/>
</dbReference>
<dbReference type="RefSeq" id="WP_239077273.1">
    <property type="nucleotide sequence ID" value="NZ_CP029093.1"/>
</dbReference>
<evidence type="ECO:0000313" key="4">
    <source>
        <dbReference type="Proteomes" id="UP000238390"/>
    </source>
</evidence>
<name>A0A2R3ISZ1_9PSED</name>
<organism evidence="3 4">
    <name type="scientific">Pseudomonas paraeruginosa</name>
    <dbReference type="NCBI Taxonomy" id="2994495"/>
    <lineage>
        <taxon>Bacteria</taxon>
        <taxon>Pseudomonadati</taxon>
        <taxon>Pseudomonadota</taxon>
        <taxon>Gammaproteobacteria</taxon>
        <taxon>Pseudomonadales</taxon>
        <taxon>Pseudomonadaceae</taxon>
        <taxon>Pseudomonas</taxon>
    </lineage>
</organism>
<dbReference type="Pfam" id="PF13086">
    <property type="entry name" value="AAA_11"/>
    <property type="match status" value="1"/>
</dbReference>
<protein>
    <submittedName>
        <fullName evidence="3">AAA domain protein</fullName>
    </submittedName>
</protein>
<proteinExistence type="predicted"/>
<reference evidence="3 4" key="1">
    <citation type="submission" date="2018-02" db="EMBL/GenBank/DDBJ databases">
        <title>FDA/CDC Antimicrobial Resistant Isolate Bank Genome Sequencing.</title>
        <authorList>
            <person name="Benahmed F.H."/>
            <person name="Lutgring J.D."/>
            <person name="Yoo B."/>
            <person name="Machado M."/>
            <person name="Brown A."/>
            <person name="McAllister G."/>
            <person name="Perry A."/>
            <person name="Halpin A.L."/>
            <person name="Vavikolanu K."/>
            <person name="Ott S."/>
            <person name="Zhao X."/>
            <person name="Tallon L.J."/>
            <person name="Sadzewicz L."/>
            <person name="Aluvathingal J."/>
            <person name="Nadendla S."/>
            <person name="Voskania-kordi A."/>
            <person name="Simonyan V."/>
            <person name="Patel J."/>
            <person name="Shawar R.M."/>
        </authorList>
    </citation>
    <scope>NUCLEOTIDE SEQUENCE [LARGE SCALE GENOMIC DNA]</scope>
    <source>
        <strain evidence="3 4">AR_0356</strain>
    </source>
</reference>
<dbReference type="Gene3D" id="3.40.50.300">
    <property type="entry name" value="P-loop containing nucleotide triphosphate hydrolases"/>
    <property type="match status" value="2"/>
</dbReference>
<feature type="domain" description="DNA2/NAM7 helicase-like C-terminal" evidence="2">
    <location>
        <begin position="122"/>
        <end position="382"/>
    </location>
</feature>
<evidence type="ECO:0000313" key="3">
    <source>
        <dbReference type="EMBL" id="AVK05040.1"/>
    </source>
</evidence>
<dbReference type="InterPro" id="IPR027417">
    <property type="entry name" value="P-loop_NTPase"/>
</dbReference>
<sequence>MAWVLEQLADSLEMDRRAAQAIVYEYSMVVGATCQQAAGKQMASLKALPGLDSPGVEFDTVVIDEAARANPLDLFIPMSMAKRRVVLVGDDRQLPHMLEPDIEGQLQEEHLLTELQLMAFRSSLFERMRVKLQDLEKVDNIRRVVMLDTQFRMHPLLGEFVSKQFYESVGLGQIHTLRRADEFAFTEAFLAGLGPLAADYRDRICQWIDVPASQGKDQRSGTSRVREAEAQRIADEVVRLLKAGGDSLSIGVITFYAAQRDLIMEKLAEQRIGDTPLMEFRNGAFEPHEHFKWARKVRGDGSESMEERLRVGSVDAFQGKEFDVVLLSCVRTYTPAKPLHNADDNAEREKQLNRQFGFLRLPNRMNVAMSRQRKMLICVGDAALATAPEATEAVPALAAFHQMCGGERGRIR</sequence>
<accession>A0A2R3ISZ1</accession>
<dbReference type="AlphaFoldDB" id="A0A2R3ISZ1"/>
<dbReference type="GO" id="GO:0004386">
    <property type="term" value="F:helicase activity"/>
    <property type="evidence" value="ECO:0007669"/>
    <property type="project" value="InterPro"/>
</dbReference>
<dbReference type="Proteomes" id="UP000238390">
    <property type="component" value="Chromosome"/>
</dbReference>
<dbReference type="InterPro" id="IPR041677">
    <property type="entry name" value="DNA2/NAM7_AAA_11"/>
</dbReference>
<dbReference type="SUPFAM" id="SSF52540">
    <property type="entry name" value="P-loop containing nucleoside triphosphate hydrolases"/>
    <property type="match status" value="1"/>
</dbReference>
<dbReference type="PANTHER" id="PTHR10887">
    <property type="entry name" value="DNA2/NAM7 HELICASE FAMILY"/>
    <property type="match status" value="1"/>
</dbReference>
<dbReference type="CDD" id="cd18808">
    <property type="entry name" value="SF1_C_Upf1"/>
    <property type="match status" value="1"/>
</dbReference>
<dbReference type="PANTHER" id="PTHR10887:SF495">
    <property type="entry name" value="HELICASE SENATAXIN ISOFORM X1-RELATED"/>
    <property type="match status" value="1"/>
</dbReference>
<evidence type="ECO:0000259" key="2">
    <source>
        <dbReference type="Pfam" id="PF13087"/>
    </source>
</evidence>
<dbReference type="CDD" id="cd17934">
    <property type="entry name" value="DEXXQc_Upf1-like"/>
    <property type="match status" value="1"/>
</dbReference>
<dbReference type="InterPro" id="IPR045055">
    <property type="entry name" value="DNA2/NAM7-like"/>
</dbReference>
<dbReference type="InterPro" id="IPR047187">
    <property type="entry name" value="SF1_C_Upf1"/>
</dbReference>
<feature type="domain" description="DNA2/NAM7 helicase helicase" evidence="1">
    <location>
        <begin position="6"/>
        <end position="95"/>
    </location>
</feature>